<sequence>MTTINENMKLKDICFKIPQATQVFRSLNVDFVTEGDRTLARSAEEDDFELTSVLYELNNLSKEPKDGIDVSFMDQVSIIKYIENKYYDDLLDELPVLYDYFEKMAKKYKKDKPEFTQAAELFYNIYREMVVHIEVEQEDVYPLLKNYYEHDDQTSYEALKPHITRLLDEHKNIVNWFSQIRHLTNNYTPVDANEPLNVFVLKRLEDNDKNIMMLLHLENNLLFNPFREKEANV</sequence>
<keyword evidence="2" id="KW-0963">Cytoplasm</keyword>
<dbReference type="Gene3D" id="1.20.120.520">
    <property type="entry name" value="nmb1532 protein domain like"/>
    <property type="match status" value="1"/>
</dbReference>
<feature type="domain" description="Hemerythrin-like" evidence="5">
    <location>
        <begin position="96"/>
        <end position="204"/>
    </location>
</feature>
<reference evidence="6 7" key="1">
    <citation type="submission" date="2020-07" db="EMBL/GenBank/DDBJ databases">
        <authorList>
            <person name="Criscuolo A."/>
        </authorList>
    </citation>
    <scope>NUCLEOTIDE SEQUENCE [LARGE SCALE GENOMIC DNA]</scope>
    <source>
        <strain evidence="6">CIP111649</strain>
    </source>
</reference>
<proteinExistence type="predicted"/>
<gene>
    <name evidence="6" type="primary">scdA</name>
    <name evidence="6" type="ORF">JEODO184_01963</name>
</gene>
<evidence type="ECO:0000256" key="4">
    <source>
        <dbReference type="ARBA" id="ARBA00023004"/>
    </source>
</evidence>
<evidence type="ECO:0000256" key="1">
    <source>
        <dbReference type="ARBA" id="ARBA00004496"/>
    </source>
</evidence>
<dbReference type="GO" id="GO:0046872">
    <property type="term" value="F:metal ion binding"/>
    <property type="evidence" value="ECO:0007669"/>
    <property type="project" value="UniProtKB-KW"/>
</dbReference>
<evidence type="ECO:0000313" key="6">
    <source>
        <dbReference type="EMBL" id="CAD2080562.1"/>
    </source>
</evidence>
<keyword evidence="3" id="KW-0479">Metal-binding</keyword>
<evidence type="ECO:0000256" key="3">
    <source>
        <dbReference type="ARBA" id="ARBA00022723"/>
    </source>
</evidence>
<evidence type="ECO:0000313" key="7">
    <source>
        <dbReference type="Proteomes" id="UP000589351"/>
    </source>
</evidence>
<dbReference type="EMBL" id="CAJEWD010000008">
    <property type="protein sequence ID" value="CAD2080562.1"/>
    <property type="molecule type" value="Genomic_DNA"/>
</dbReference>
<dbReference type="Proteomes" id="UP000589351">
    <property type="component" value="Unassembled WGS sequence"/>
</dbReference>
<dbReference type="Pfam" id="PF01814">
    <property type="entry name" value="Hemerythrin"/>
    <property type="match status" value="1"/>
</dbReference>
<dbReference type="PANTHER" id="PTHR36438:SF1">
    <property type="entry name" value="IRON-SULFUR CLUSTER REPAIR PROTEIN YTFE"/>
    <property type="match status" value="1"/>
</dbReference>
<dbReference type="PANTHER" id="PTHR36438">
    <property type="entry name" value="IRON-SULFUR CLUSTER REPAIR PROTEIN YTFE"/>
    <property type="match status" value="1"/>
</dbReference>
<dbReference type="InterPro" id="IPR019903">
    <property type="entry name" value="RIC_family"/>
</dbReference>
<protein>
    <submittedName>
        <fullName evidence="6">Iron-sulfur cluster repair protein ScdA</fullName>
    </submittedName>
</protein>
<name>A0A6V7RQL2_9STAP</name>
<comment type="caution">
    <text evidence="6">The sequence shown here is derived from an EMBL/GenBank/DDBJ whole genome shotgun (WGS) entry which is preliminary data.</text>
</comment>
<dbReference type="RefSeq" id="WP_185126457.1">
    <property type="nucleotide sequence ID" value="NZ_CAJEWD010000008.1"/>
</dbReference>
<evidence type="ECO:0000256" key="2">
    <source>
        <dbReference type="ARBA" id="ARBA00022490"/>
    </source>
</evidence>
<dbReference type="AlphaFoldDB" id="A0A6V7RQL2"/>
<keyword evidence="4" id="KW-0408">Iron</keyword>
<dbReference type="GO" id="GO:0005737">
    <property type="term" value="C:cytoplasm"/>
    <property type="evidence" value="ECO:0007669"/>
    <property type="project" value="UniProtKB-SubCell"/>
</dbReference>
<dbReference type="InterPro" id="IPR012312">
    <property type="entry name" value="Hemerythrin-like"/>
</dbReference>
<organism evidence="6 7">
    <name type="scientific">Jeotgalicoccus meleagridis</name>
    <dbReference type="NCBI Taxonomy" id="2759181"/>
    <lineage>
        <taxon>Bacteria</taxon>
        <taxon>Bacillati</taxon>
        <taxon>Bacillota</taxon>
        <taxon>Bacilli</taxon>
        <taxon>Bacillales</taxon>
        <taxon>Staphylococcaceae</taxon>
        <taxon>Jeotgalicoccus</taxon>
    </lineage>
</organism>
<keyword evidence="7" id="KW-1185">Reference proteome</keyword>
<comment type="subcellular location">
    <subcellularLocation>
        <location evidence="1">Cytoplasm</location>
    </subcellularLocation>
</comment>
<accession>A0A6V7RQL2</accession>
<evidence type="ECO:0000259" key="5">
    <source>
        <dbReference type="Pfam" id="PF01814"/>
    </source>
</evidence>